<feature type="transmembrane region" description="Helical" evidence="2">
    <location>
        <begin position="48"/>
        <end position="67"/>
    </location>
</feature>
<protein>
    <submittedName>
        <fullName evidence="3">Uncharacterized protein</fullName>
    </submittedName>
</protein>
<keyword evidence="2" id="KW-0472">Membrane</keyword>
<evidence type="ECO:0000313" key="3">
    <source>
        <dbReference type="EMBL" id="MFC6714002.1"/>
    </source>
</evidence>
<gene>
    <name evidence="3" type="ORF">ACFQBT_09285</name>
</gene>
<feature type="compositionally biased region" description="Low complexity" evidence="1">
    <location>
        <begin position="134"/>
        <end position="147"/>
    </location>
</feature>
<evidence type="ECO:0000256" key="2">
    <source>
        <dbReference type="SAM" id="Phobius"/>
    </source>
</evidence>
<accession>A0ABW2ASA9</accession>
<sequence length="147" mass="15866">MTRRVLREREAALAQEAGDIPHDAHLDHPAFAVDDAHHERSKVRARRGCLAILLAVVLLLAGAFFVVKNLGGSLLSGSSSSQATSDYTGNGTGSVQIVVRKETPARPSAKPCRRPGWSSPRARSRPLPERPRGSPRSSRVPTRCASR</sequence>
<keyword evidence="2" id="KW-0812">Transmembrane</keyword>
<evidence type="ECO:0000313" key="4">
    <source>
        <dbReference type="Proteomes" id="UP001596356"/>
    </source>
</evidence>
<dbReference type="RefSeq" id="WP_377822175.1">
    <property type="nucleotide sequence ID" value="NZ_JBHSWJ010000002.1"/>
</dbReference>
<keyword evidence="2" id="KW-1133">Transmembrane helix</keyword>
<feature type="compositionally biased region" description="Polar residues" evidence="1">
    <location>
        <begin position="82"/>
        <end position="95"/>
    </location>
</feature>
<name>A0ABW2ASA9_9MICO</name>
<reference evidence="4" key="1">
    <citation type="journal article" date="2019" name="Int. J. Syst. Evol. Microbiol.">
        <title>The Global Catalogue of Microorganisms (GCM) 10K type strain sequencing project: providing services to taxonomists for standard genome sequencing and annotation.</title>
        <authorList>
            <consortium name="The Broad Institute Genomics Platform"/>
            <consortium name="The Broad Institute Genome Sequencing Center for Infectious Disease"/>
            <person name="Wu L."/>
            <person name="Ma J."/>
        </authorList>
    </citation>
    <scope>NUCLEOTIDE SEQUENCE [LARGE SCALE GENOMIC DNA]</scope>
    <source>
        <strain evidence="4">NBRC 106593</strain>
    </source>
</reference>
<proteinExistence type="predicted"/>
<dbReference type="Proteomes" id="UP001596356">
    <property type="component" value="Unassembled WGS sequence"/>
</dbReference>
<comment type="caution">
    <text evidence="3">The sequence shown here is derived from an EMBL/GenBank/DDBJ whole genome shotgun (WGS) entry which is preliminary data.</text>
</comment>
<organism evidence="3 4">
    <name type="scientific">Branchiibius cervicis</name>
    <dbReference type="NCBI Taxonomy" id="908252"/>
    <lineage>
        <taxon>Bacteria</taxon>
        <taxon>Bacillati</taxon>
        <taxon>Actinomycetota</taxon>
        <taxon>Actinomycetes</taxon>
        <taxon>Micrococcales</taxon>
        <taxon>Dermacoccaceae</taxon>
        <taxon>Branchiibius</taxon>
    </lineage>
</organism>
<keyword evidence="4" id="KW-1185">Reference proteome</keyword>
<dbReference type="EMBL" id="JBHSWJ010000002">
    <property type="protein sequence ID" value="MFC6714002.1"/>
    <property type="molecule type" value="Genomic_DNA"/>
</dbReference>
<evidence type="ECO:0000256" key="1">
    <source>
        <dbReference type="SAM" id="MobiDB-lite"/>
    </source>
</evidence>
<feature type="region of interest" description="Disordered" evidence="1">
    <location>
        <begin position="76"/>
        <end position="147"/>
    </location>
</feature>